<keyword evidence="3" id="KW-1185">Reference proteome</keyword>
<name>A0A016V960_9BILA</name>
<feature type="transmembrane region" description="Helical" evidence="1">
    <location>
        <begin position="53"/>
        <end position="72"/>
    </location>
</feature>
<keyword evidence="1" id="KW-1133">Transmembrane helix</keyword>
<reference evidence="3" key="1">
    <citation type="journal article" date="2015" name="Nat. Genet.">
        <title>The genome and transcriptome of the zoonotic hookworm Ancylostoma ceylanicum identify infection-specific gene families.</title>
        <authorList>
            <person name="Schwarz E.M."/>
            <person name="Hu Y."/>
            <person name="Antoshechkin I."/>
            <person name="Miller M.M."/>
            <person name="Sternberg P.W."/>
            <person name="Aroian R.V."/>
        </authorList>
    </citation>
    <scope>NUCLEOTIDE SEQUENCE</scope>
    <source>
        <strain evidence="3">HY135</strain>
    </source>
</reference>
<keyword evidence="1" id="KW-0472">Membrane</keyword>
<dbReference type="AlphaFoldDB" id="A0A016V960"/>
<comment type="caution">
    <text evidence="2">The sequence shown here is derived from an EMBL/GenBank/DDBJ whole genome shotgun (WGS) entry which is preliminary data.</text>
</comment>
<evidence type="ECO:0000256" key="1">
    <source>
        <dbReference type="SAM" id="Phobius"/>
    </source>
</evidence>
<keyword evidence="1" id="KW-0812">Transmembrane</keyword>
<dbReference type="Proteomes" id="UP000024635">
    <property type="component" value="Unassembled WGS sequence"/>
</dbReference>
<dbReference type="EMBL" id="JARK01001351">
    <property type="protein sequence ID" value="EYC23821.1"/>
    <property type="molecule type" value="Genomic_DNA"/>
</dbReference>
<sequence length="74" mass="8466">MSAAAVIVLKGPHVHIKLRCDHAPAFHQLELPFHFGSNYYYKMGEVGVQFERYPVAVVLLFGCYLIAVRLLYEK</sequence>
<evidence type="ECO:0000313" key="3">
    <source>
        <dbReference type="Proteomes" id="UP000024635"/>
    </source>
</evidence>
<dbReference type="OrthoDB" id="418484at2759"/>
<accession>A0A016V960</accession>
<organism evidence="2 3">
    <name type="scientific">Ancylostoma ceylanicum</name>
    <dbReference type="NCBI Taxonomy" id="53326"/>
    <lineage>
        <taxon>Eukaryota</taxon>
        <taxon>Metazoa</taxon>
        <taxon>Ecdysozoa</taxon>
        <taxon>Nematoda</taxon>
        <taxon>Chromadorea</taxon>
        <taxon>Rhabditida</taxon>
        <taxon>Rhabditina</taxon>
        <taxon>Rhabditomorpha</taxon>
        <taxon>Strongyloidea</taxon>
        <taxon>Ancylostomatidae</taxon>
        <taxon>Ancylostomatinae</taxon>
        <taxon>Ancylostoma</taxon>
    </lineage>
</organism>
<gene>
    <name evidence="2" type="primary">Acey_s0015.g2848</name>
    <name evidence="2" type="ORF">Y032_0015g2848</name>
</gene>
<evidence type="ECO:0000313" key="2">
    <source>
        <dbReference type="EMBL" id="EYC23821.1"/>
    </source>
</evidence>
<proteinExistence type="predicted"/>
<protein>
    <submittedName>
        <fullName evidence="2">Uncharacterized protein</fullName>
    </submittedName>
</protein>